<keyword evidence="1 3" id="KW-0378">Hydrolase</keyword>
<gene>
    <name evidence="3" type="ORF">E7Z73_05270</name>
</gene>
<dbReference type="GO" id="GO:0016787">
    <property type="term" value="F:hydrolase activity"/>
    <property type="evidence" value="ECO:0007669"/>
    <property type="project" value="UniProtKB-KW"/>
</dbReference>
<dbReference type="Pfam" id="PF07859">
    <property type="entry name" value="Abhydrolase_3"/>
    <property type="match status" value="1"/>
</dbReference>
<feature type="domain" description="Alpha/beta hydrolase fold-3" evidence="2">
    <location>
        <begin position="65"/>
        <end position="253"/>
    </location>
</feature>
<dbReference type="InterPro" id="IPR050300">
    <property type="entry name" value="GDXG_lipolytic_enzyme"/>
</dbReference>
<dbReference type="Gene3D" id="3.40.50.1820">
    <property type="entry name" value="alpha/beta hydrolase"/>
    <property type="match status" value="1"/>
</dbReference>
<evidence type="ECO:0000259" key="2">
    <source>
        <dbReference type="Pfam" id="PF07859"/>
    </source>
</evidence>
<dbReference type="InterPro" id="IPR013094">
    <property type="entry name" value="AB_hydrolase_3"/>
</dbReference>
<dbReference type="PANTHER" id="PTHR48081:SF8">
    <property type="entry name" value="ALPHA_BETA HYDROLASE FOLD-3 DOMAIN-CONTAINING PROTEIN-RELATED"/>
    <property type="match status" value="1"/>
</dbReference>
<organism evidence="3 4">
    <name type="scientific">Methanobrevibacter millerae</name>
    <dbReference type="NCBI Taxonomy" id="230361"/>
    <lineage>
        <taxon>Archaea</taxon>
        <taxon>Methanobacteriati</taxon>
        <taxon>Methanobacteriota</taxon>
        <taxon>Methanomada group</taxon>
        <taxon>Methanobacteria</taxon>
        <taxon>Methanobacteriales</taxon>
        <taxon>Methanobacteriaceae</taxon>
        <taxon>Methanobrevibacter</taxon>
    </lineage>
</organism>
<dbReference type="AlphaFoldDB" id="A0A8T3VKD9"/>
<dbReference type="SUPFAM" id="SSF53474">
    <property type="entry name" value="alpha/beta-Hydrolases"/>
    <property type="match status" value="1"/>
</dbReference>
<evidence type="ECO:0000256" key="1">
    <source>
        <dbReference type="ARBA" id="ARBA00022801"/>
    </source>
</evidence>
<reference evidence="3" key="1">
    <citation type="submission" date="2019-04" db="EMBL/GenBank/DDBJ databases">
        <title>Evolution of Biomass-Degrading Anaerobic Consortia Revealed by Metagenomics.</title>
        <authorList>
            <person name="Peng X."/>
        </authorList>
    </citation>
    <scope>NUCLEOTIDE SEQUENCE</scope>
    <source>
        <strain evidence="3">SIG12</strain>
    </source>
</reference>
<comment type="caution">
    <text evidence="3">The sequence shown here is derived from an EMBL/GenBank/DDBJ whole genome shotgun (WGS) entry which is preliminary data.</text>
</comment>
<dbReference type="RefSeq" id="WP_303736785.1">
    <property type="nucleotide sequence ID" value="NZ_SUTE01000040.1"/>
</dbReference>
<name>A0A8T3VKD9_9EURY</name>
<proteinExistence type="predicted"/>
<evidence type="ECO:0000313" key="3">
    <source>
        <dbReference type="EMBL" id="MBE6505140.1"/>
    </source>
</evidence>
<evidence type="ECO:0000313" key="4">
    <source>
        <dbReference type="Proteomes" id="UP000762703"/>
    </source>
</evidence>
<accession>A0A8T3VKD9</accession>
<dbReference type="Proteomes" id="UP000762703">
    <property type="component" value="Unassembled WGS sequence"/>
</dbReference>
<dbReference type="EMBL" id="SUTE01000040">
    <property type="protein sequence ID" value="MBE6505140.1"/>
    <property type="molecule type" value="Genomic_DNA"/>
</dbReference>
<dbReference type="PANTHER" id="PTHR48081">
    <property type="entry name" value="AB HYDROLASE SUPERFAMILY PROTEIN C4A8.06C"/>
    <property type="match status" value="1"/>
</dbReference>
<protein>
    <submittedName>
        <fullName evidence="3">Alpha/beta hydrolase</fullName>
    </submittedName>
</protein>
<dbReference type="InterPro" id="IPR029058">
    <property type="entry name" value="AB_hydrolase_fold"/>
</dbReference>
<sequence length="273" mass="31250">MSFIAKIYEKILMSTKPEYMDSHEKINEFLAGKEDQTPKSIFKSFNFNGMEVFQFGNRKSSDRTIIFMHGGAYVNEINYQHFLYCWLLSRKLNAYVLAPAYPLAPKHSCNETFELITDLYKEYSDDNLIMMGDSAGGGFALSFCQYLKTIDLNQPDNIVVFSPWVDISMSNDYDSSNDPILGEVGLREIGKSWAGDLDTKDYRVSPLYGDKEGLAKTLIFAGDNEIFYKDIEEYVKNAPDVRLIVGKGMFHIYPLFPMPETFTSFKEIKKGIM</sequence>